<gene>
    <name evidence="4" type="ORF">DILT_LOCUS7298</name>
</gene>
<dbReference type="Pfam" id="PF00596">
    <property type="entry name" value="Aldolase_II"/>
    <property type="match status" value="1"/>
</dbReference>
<proteinExistence type="inferred from homology"/>
<dbReference type="Gene3D" id="3.40.225.10">
    <property type="entry name" value="Class II aldolase/adducin N-terminal domain"/>
    <property type="match status" value="1"/>
</dbReference>
<comment type="similarity">
    <text evidence="1">Belongs to the aldolase class II family. Adducin subfamily.</text>
</comment>
<evidence type="ECO:0000259" key="3">
    <source>
        <dbReference type="SMART" id="SM01007"/>
    </source>
</evidence>
<feature type="domain" description="Class II aldolase/adducin N-terminal" evidence="3">
    <location>
        <begin position="122"/>
        <end position="325"/>
    </location>
</feature>
<evidence type="ECO:0000313" key="5">
    <source>
        <dbReference type="Proteomes" id="UP000281553"/>
    </source>
</evidence>
<keyword evidence="5" id="KW-1185">Reference proteome</keyword>
<dbReference type="InterPro" id="IPR036409">
    <property type="entry name" value="Aldolase_II/adducin_N_sf"/>
</dbReference>
<evidence type="ECO:0000313" key="4">
    <source>
        <dbReference type="EMBL" id="VDN11467.1"/>
    </source>
</evidence>
<reference evidence="4 5" key="1">
    <citation type="submission" date="2018-11" db="EMBL/GenBank/DDBJ databases">
        <authorList>
            <consortium name="Pathogen Informatics"/>
        </authorList>
    </citation>
    <scope>NUCLEOTIDE SEQUENCE [LARGE SCALE GENOMIC DNA]</scope>
</reference>
<dbReference type="PANTHER" id="PTHR10672">
    <property type="entry name" value="ADDUCIN"/>
    <property type="match status" value="1"/>
</dbReference>
<dbReference type="InterPro" id="IPR051017">
    <property type="entry name" value="Aldolase-II_Adducin_sf"/>
</dbReference>
<dbReference type="GO" id="GO:0005856">
    <property type="term" value="C:cytoskeleton"/>
    <property type="evidence" value="ECO:0007669"/>
    <property type="project" value="TreeGrafter"/>
</dbReference>
<protein>
    <recommendedName>
        <fullName evidence="3">Class II aldolase/adducin N-terminal domain-containing protein</fullName>
    </recommendedName>
</protein>
<dbReference type="OrthoDB" id="3238794at2759"/>
<dbReference type="GO" id="GO:0014069">
    <property type="term" value="C:postsynaptic density"/>
    <property type="evidence" value="ECO:0007669"/>
    <property type="project" value="TreeGrafter"/>
</dbReference>
<feature type="region of interest" description="Disordered" evidence="2">
    <location>
        <begin position="248"/>
        <end position="270"/>
    </location>
</feature>
<dbReference type="EMBL" id="UYRU01051506">
    <property type="protein sequence ID" value="VDN11467.1"/>
    <property type="molecule type" value="Genomic_DNA"/>
</dbReference>
<dbReference type="GO" id="GO:0005886">
    <property type="term" value="C:plasma membrane"/>
    <property type="evidence" value="ECO:0007669"/>
    <property type="project" value="UniProtKB-SubCell"/>
</dbReference>
<dbReference type="PANTHER" id="PTHR10672:SF3">
    <property type="entry name" value="PROTEIN HU-LI TAI SHAO"/>
    <property type="match status" value="1"/>
</dbReference>
<evidence type="ECO:0000256" key="1">
    <source>
        <dbReference type="ARBA" id="ARBA00006274"/>
    </source>
</evidence>
<dbReference type="SMART" id="SM01007">
    <property type="entry name" value="Aldolase_II"/>
    <property type="match status" value="1"/>
</dbReference>
<name>A0A3P7LHT5_DIBLA</name>
<organism evidence="4 5">
    <name type="scientific">Dibothriocephalus latus</name>
    <name type="common">Fish tapeworm</name>
    <name type="synonym">Diphyllobothrium latum</name>
    <dbReference type="NCBI Taxonomy" id="60516"/>
    <lineage>
        <taxon>Eukaryota</taxon>
        <taxon>Metazoa</taxon>
        <taxon>Spiralia</taxon>
        <taxon>Lophotrochozoa</taxon>
        <taxon>Platyhelminthes</taxon>
        <taxon>Cestoda</taxon>
        <taxon>Eucestoda</taxon>
        <taxon>Diphyllobothriidea</taxon>
        <taxon>Diphyllobothriidae</taxon>
        <taxon>Dibothriocephalus</taxon>
    </lineage>
</organism>
<dbReference type="AlphaFoldDB" id="A0A3P7LHT5"/>
<dbReference type="SUPFAM" id="SSF53639">
    <property type="entry name" value="AraD/HMP-PK domain-like"/>
    <property type="match status" value="1"/>
</dbReference>
<accession>A0A3P7LHT5</accession>
<dbReference type="InterPro" id="IPR001303">
    <property type="entry name" value="Aldolase_II/adducin_N"/>
</dbReference>
<dbReference type="Proteomes" id="UP000281553">
    <property type="component" value="Unassembled WGS sequence"/>
</dbReference>
<evidence type="ECO:0000256" key="2">
    <source>
        <dbReference type="SAM" id="MobiDB-lite"/>
    </source>
</evidence>
<sequence length="333" mass="36410">MLNFATQRSPSNSNDPEYVRQLLRPAVIKEDVKLMQQRRRVSLILRSPAFRQELEKIVASQMRNGELSANVLALKQLLDIFTPHTKLGSSAFSKGATLPVIPINDLASGHSPYSKPERLLRCKLAATYRLIDIFGWSSGVISHISARIFKDSDAYLFNPRGLLFNEIAASSLVKVDLAGTVIDEGRSGLGIDKQGWMLHATIYEALPNVRCIIQLSTPATIAVSCMNAGLLPISQEAMMLGKVATYDPSSTVRSDENEESSSTAAERRKARAAEESEAIKACLTDGGTEPRLVLIKKYGILALGRSVEEAWMIAYLTTTACESQVGSPDPPFI</sequence>
<dbReference type="GO" id="GO:0051015">
    <property type="term" value="F:actin filament binding"/>
    <property type="evidence" value="ECO:0007669"/>
    <property type="project" value="TreeGrafter"/>
</dbReference>